<sequence length="698" mass="76958">MISDSNSTAADGHTTPLSPPPIPGSSWVPPEKRHIRLRSDSGLALHTNQSAFRQYTDYGSDGSIRPASRSTRPLSLDGISTFERLSIGSRGSADIRVEFKDPFSLPAPSLPGSPLPRFFDSDVIKMAFSNPETALRMCRFAQGRNCGADMEFLLKVDEYSHALGSMTSLVSQISTKFTDVTATTPVDLPLDLSNTLRLNVNSCARHAVPPLEKLYRDARISVERRLARDLYPEFVKHQLAQCLANALSVSQSSTDRLAYPGLGSAFCLTDPHKTDNPIMYASDGMVEMSGYDRQEIVGKNCRLLQGISTDRDAVRRMGKAISQGQEMTELIVNHRKDGSAFWNFLFVCPLYENGSMRCHLGAQINVSENMGIDDKDVMRILNFSLPSEETSSGRQLHVEERQVQMVAVAQEETPETPEKRSHRTRFFQRFSRKSIMSSIFEARKGISEEQTPPPPTPPPTRVQTPTPTKPQFPQLERRTSDMCTPYSRFLVLRYTPDSTSVAQSDNRNPAPFRMSVAFCSAAALELLGLQRNQAAVVLDQDIFTVLVDKCSSPNIKSIKTTVTDKTHAGEAVSADLLVASPTVSAEPYPRASMSVNTRPQPPKHSKHRRNSSFIIGRSSISLARATALPAAARASMDLLADAPPRASLTETFDRGSEMLSNMLPSNPRMRRLVGHWTPLKDSEGKVGYVVLILTPAAS</sequence>
<evidence type="ECO:0000313" key="6">
    <source>
        <dbReference type="EMBL" id="KAK3940262.1"/>
    </source>
</evidence>
<name>A0AAN6S3Y9_9PEZI</name>
<dbReference type="SUPFAM" id="SSF55785">
    <property type="entry name" value="PYP-like sensor domain (PAS domain)"/>
    <property type="match status" value="1"/>
</dbReference>
<feature type="region of interest" description="Disordered" evidence="4">
    <location>
        <begin position="588"/>
        <end position="610"/>
    </location>
</feature>
<evidence type="ECO:0000256" key="1">
    <source>
        <dbReference type="ARBA" id="ARBA00022630"/>
    </source>
</evidence>
<protein>
    <recommendedName>
        <fullName evidence="5">PAS domain-containing protein</fullName>
    </recommendedName>
</protein>
<evidence type="ECO:0000313" key="7">
    <source>
        <dbReference type="Proteomes" id="UP001303473"/>
    </source>
</evidence>
<dbReference type="Pfam" id="PF13426">
    <property type="entry name" value="PAS_9"/>
    <property type="match status" value="1"/>
</dbReference>
<evidence type="ECO:0000259" key="5">
    <source>
        <dbReference type="PROSITE" id="PS50112"/>
    </source>
</evidence>
<dbReference type="PANTHER" id="PTHR47429:SF2">
    <property type="entry name" value="PROTEIN TWIN LOV 1"/>
    <property type="match status" value="1"/>
</dbReference>
<keyword evidence="2" id="KW-0288">FMN</keyword>
<evidence type="ECO:0000256" key="2">
    <source>
        <dbReference type="ARBA" id="ARBA00022643"/>
    </source>
</evidence>
<comment type="caution">
    <text evidence="6">The sequence shown here is derived from an EMBL/GenBank/DDBJ whole genome shotgun (WGS) entry which is preliminary data.</text>
</comment>
<dbReference type="CDD" id="cd00130">
    <property type="entry name" value="PAS"/>
    <property type="match status" value="1"/>
</dbReference>
<keyword evidence="1" id="KW-0285">Flavoprotein</keyword>
<feature type="compositionally biased region" description="Low complexity" evidence="4">
    <location>
        <begin position="461"/>
        <end position="474"/>
    </location>
</feature>
<feature type="domain" description="PAS" evidence="5">
    <location>
        <begin position="275"/>
        <end position="300"/>
    </location>
</feature>
<dbReference type="EMBL" id="MU853798">
    <property type="protein sequence ID" value="KAK3940262.1"/>
    <property type="molecule type" value="Genomic_DNA"/>
</dbReference>
<dbReference type="GO" id="GO:0005634">
    <property type="term" value="C:nucleus"/>
    <property type="evidence" value="ECO:0007669"/>
    <property type="project" value="TreeGrafter"/>
</dbReference>
<dbReference type="SUPFAM" id="SSF48097">
    <property type="entry name" value="Regulator of G-protein signaling, RGS"/>
    <property type="match status" value="1"/>
</dbReference>
<evidence type="ECO:0000256" key="3">
    <source>
        <dbReference type="ARBA" id="ARBA00022991"/>
    </source>
</evidence>
<feature type="compositionally biased region" description="Pro residues" evidence="4">
    <location>
        <begin position="451"/>
        <end position="460"/>
    </location>
</feature>
<accession>A0AAN6S3Y9</accession>
<evidence type="ECO:0000256" key="4">
    <source>
        <dbReference type="SAM" id="MobiDB-lite"/>
    </source>
</evidence>
<dbReference type="Gene3D" id="3.30.450.20">
    <property type="entry name" value="PAS domain"/>
    <property type="match status" value="1"/>
</dbReference>
<dbReference type="Pfam" id="PF00615">
    <property type="entry name" value="RGS"/>
    <property type="match status" value="1"/>
</dbReference>
<dbReference type="AlphaFoldDB" id="A0AAN6S3Y9"/>
<dbReference type="Proteomes" id="UP001303473">
    <property type="component" value="Unassembled WGS sequence"/>
</dbReference>
<keyword evidence="3" id="KW-0157">Chromophore</keyword>
<dbReference type="InterPro" id="IPR036305">
    <property type="entry name" value="RGS_sf"/>
</dbReference>
<dbReference type="InterPro" id="IPR044926">
    <property type="entry name" value="RGS_subdomain_2"/>
</dbReference>
<dbReference type="NCBIfam" id="TIGR00229">
    <property type="entry name" value="sensory_box"/>
    <property type="match status" value="1"/>
</dbReference>
<proteinExistence type="predicted"/>
<reference evidence="7" key="1">
    <citation type="journal article" date="2023" name="Mol. Phylogenet. Evol.">
        <title>Genome-scale phylogeny and comparative genomics of the fungal order Sordariales.</title>
        <authorList>
            <person name="Hensen N."/>
            <person name="Bonometti L."/>
            <person name="Westerberg I."/>
            <person name="Brannstrom I.O."/>
            <person name="Guillou S."/>
            <person name="Cros-Aarteil S."/>
            <person name="Calhoun S."/>
            <person name="Haridas S."/>
            <person name="Kuo A."/>
            <person name="Mondo S."/>
            <person name="Pangilinan J."/>
            <person name="Riley R."/>
            <person name="LaButti K."/>
            <person name="Andreopoulos B."/>
            <person name="Lipzen A."/>
            <person name="Chen C."/>
            <person name="Yan M."/>
            <person name="Daum C."/>
            <person name="Ng V."/>
            <person name="Clum A."/>
            <person name="Steindorff A."/>
            <person name="Ohm R.A."/>
            <person name="Martin F."/>
            <person name="Silar P."/>
            <person name="Natvig D.O."/>
            <person name="Lalanne C."/>
            <person name="Gautier V."/>
            <person name="Ament-Velasquez S.L."/>
            <person name="Kruys A."/>
            <person name="Hutchinson M.I."/>
            <person name="Powell A.J."/>
            <person name="Barry K."/>
            <person name="Miller A.N."/>
            <person name="Grigoriev I.V."/>
            <person name="Debuchy R."/>
            <person name="Gladieux P."/>
            <person name="Hiltunen Thoren M."/>
            <person name="Johannesson H."/>
        </authorList>
    </citation>
    <scope>NUCLEOTIDE SEQUENCE [LARGE SCALE GENOMIC DNA]</scope>
    <source>
        <strain evidence="7">CBS 340.73</strain>
    </source>
</reference>
<gene>
    <name evidence="6" type="ORF">QBC46DRAFT_313963</name>
</gene>
<dbReference type="Gene3D" id="1.10.167.10">
    <property type="entry name" value="Regulator of G-protein Signalling 4, domain 2"/>
    <property type="match status" value="1"/>
</dbReference>
<feature type="region of interest" description="Disordered" evidence="4">
    <location>
        <begin position="445"/>
        <end position="474"/>
    </location>
</feature>
<feature type="region of interest" description="Disordered" evidence="4">
    <location>
        <begin position="1"/>
        <end position="30"/>
    </location>
</feature>
<dbReference type="InterPro" id="IPR016137">
    <property type="entry name" value="RGS"/>
</dbReference>
<feature type="compositionally biased region" description="Basic residues" evidence="4">
    <location>
        <begin position="601"/>
        <end position="610"/>
    </location>
</feature>
<dbReference type="InterPro" id="IPR000014">
    <property type="entry name" value="PAS"/>
</dbReference>
<keyword evidence="7" id="KW-1185">Reference proteome</keyword>
<dbReference type="PROSITE" id="PS50112">
    <property type="entry name" value="PAS"/>
    <property type="match status" value="1"/>
</dbReference>
<organism evidence="6 7">
    <name type="scientific">Diplogelasinospora grovesii</name>
    <dbReference type="NCBI Taxonomy" id="303347"/>
    <lineage>
        <taxon>Eukaryota</taxon>
        <taxon>Fungi</taxon>
        <taxon>Dikarya</taxon>
        <taxon>Ascomycota</taxon>
        <taxon>Pezizomycotina</taxon>
        <taxon>Sordariomycetes</taxon>
        <taxon>Sordariomycetidae</taxon>
        <taxon>Sordariales</taxon>
        <taxon>Diplogelasinosporaceae</taxon>
        <taxon>Diplogelasinospora</taxon>
    </lineage>
</organism>
<dbReference type="InterPro" id="IPR035965">
    <property type="entry name" value="PAS-like_dom_sf"/>
</dbReference>
<dbReference type="PANTHER" id="PTHR47429">
    <property type="entry name" value="PROTEIN TWIN LOV 1"/>
    <property type="match status" value="1"/>
</dbReference>